<dbReference type="AlphaFoldDB" id="A0A1Q5T6Z9"/>
<name>A0A1Q5T6Z9_9BACL</name>
<gene>
    <name evidence="1" type="ORF">BRO54_0650</name>
</gene>
<reference evidence="2" key="2">
    <citation type="submission" date="2017-01" db="EMBL/GenBank/DDBJ databases">
        <title>Genome sequencing and annotation of Geobacillus sp. 1017, a Hydrocarbon-Oxidizing Thermophilic Bacterium Isolated from a Heavy Oil Reservoir (China).</title>
        <authorList>
            <person name="Kadnikov V.V."/>
            <person name="Mardanov A.V."/>
            <person name="Poltaraus A.B."/>
            <person name="Sokolova D.S."/>
            <person name="Semenova E.M."/>
            <person name="Ravin N.V."/>
            <person name="Tourova T.P."/>
            <person name="Nazina T.N."/>
        </authorList>
    </citation>
    <scope>NUCLEOTIDE SEQUENCE [LARGE SCALE GENOMIC DNA]</scope>
    <source>
        <strain evidence="2">1017</strain>
    </source>
</reference>
<comment type="caution">
    <text evidence="1">The sequence shown here is derived from an EMBL/GenBank/DDBJ whole genome shotgun (WGS) entry which is preliminary data.</text>
</comment>
<dbReference type="Proteomes" id="UP000186030">
    <property type="component" value="Unassembled WGS sequence"/>
</dbReference>
<sequence>MIRIDRASSRYHADYGWLKTYHSFSFGEYYRKSRLKAHGFHRGMKDGVAR</sequence>
<dbReference type="EMBL" id="MQMG01000005">
    <property type="protein sequence ID" value="OKO96020.1"/>
    <property type="molecule type" value="Genomic_DNA"/>
</dbReference>
<accession>A0A1Q5T6Z9</accession>
<protein>
    <submittedName>
        <fullName evidence="1">Pirin, N-terminal</fullName>
    </submittedName>
</protein>
<reference evidence="1 2" key="1">
    <citation type="submission" date="2016-11" db="EMBL/GenBank/DDBJ databases">
        <authorList>
            <person name="Kadnikov V."/>
            <person name="Nazina T."/>
        </authorList>
    </citation>
    <scope>NUCLEOTIDE SEQUENCE [LARGE SCALE GENOMIC DNA]</scope>
    <source>
        <strain evidence="1 2">1017</strain>
    </source>
</reference>
<evidence type="ECO:0000313" key="1">
    <source>
        <dbReference type="EMBL" id="OKO96020.1"/>
    </source>
</evidence>
<organism evidence="1 2">
    <name type="scientific">Geobacillus proteiniphilus</name>
    <dbReference type="NCBI Taxonomy" id="860353"/>
    <lineage>
        <taxon>Bacteria</taxon>
        <taxon>Bacillati</taxon>
        <taxon>Bacillota</taxon>
        <taxon>Bacilli</taxon>
        <taxon>Bacillales</taxon>
        <taxon>Anoxybacillaceae</taxon>
        <taxon>Geobacillus</taxon>
    </lineage>
</organism>
<evidence type="ECO:0000313" key="2">
    <source>
        <dbReference type="Proteomes" id="UP000186030"/>
    </source>
</evidence>
<proteinExistence type="predicted"/>